<dbReference type="Proteomes" id="UP001367676">
    <property type="component" value="Unassembled WGS sequence"/>
</dbReference>
<dbReference type="GO" id="GO:0020037">
    <property type="term" value="F:heme binding"/>
    <property type="evidence" value="ECO:0007669"/>
    <property type="project" value="InterPro"/>
</dbReference>
<dbReference type="PIRSF" id="PIRSF038928">
    <property type="entry name" value="Catalase_clade1-3"/>
    <property type="match status" value="1"/>
</dbReference>
<keyword evidence="5 11" id="KW-0560">Oxidoreductase</keyword>
<dbReference type="Gene3D" id="2.40.180.10">
    <property type="entry name" value="Catalase core domain"/>
    <property type="match status" value="1"/>
</dbReference>
<dbReference type="PROSITE" id="PS51402">
    <property type="entry name" value="CATALASE_3"/>
    <property type="match status" value="1"/>
</dbReference>
<dbReference type="EMBL" id="JBBCAQ010000032">
    <property type="protein sequence ID" value="KAK7583754.1"/>
    <property type="molecule type" value="Genomic_DNA"/>
</dbReference>
<evidence type="ECO:0000256" key="5">
    <source>
        <dbReference type="ARBA" id="ARBA00023002"/>
    </source>
</evidence>
<accession>A0AAN9TGI6</accession>
<comment type="caution">
    <text evidence="14">The sequence shown here is derived from an EMBL/GenBank/DDBJ whole genome shotgun (WGS) entry which is preliminary data.</text>
</comment>
<dbReference type="GO" id="GO:0005777">
    <property type="term" value="C:peroxisome"/>
    <property type="evidence" value="ECO:0007669"/>
    <property type="project" value="TreeGrafter"/>
</dbReference>
<evidence type="ECO:0000256" key="6">
    <source>
        <dbReference type="ARBA" id="ARBA00023004"/>
    </source>
</evidence>
<sequence length="504" mass="57630">MQFVFNDTTADDFDSCGSILRMSTFNVTPITTGYGFPVTCKTASLTAGPRGPMLLQDAIFLDEITHFDRERIPERVVHAKGGGAFGYFECLYDITNFTKAVVFSEIGKKTEVFVRFSTVGGESGSADTVRDPRGFSIKFYTEQGIWDLVCNDTPVFFIRDPMLFPSFIHTQKRNPITHLKDMDMFWDFLSLRPESTYQVLILFSDKGIPDGFRFMDGFGGHTFKLVNAVGEAFWCKFHFKSDQGIRNLTVEEAERLAGTDPDYSIRDLYNAIDAGDYPKWTMYIQVMTLEEAKSYRWNVFDVTKIWLETDYPLIPVGRLVLDRNPTNYFRQVEQAAFAPSRMIPGVEPSPDKMLQGRLFSYGDTQRHRLGPNFLQLSVNKPPDVTIMNQQRDGKMNYYNQDGAPNYFPNSFGGSQQCVNTDTTPFEINDTVDRYESGDEDNFSQARIFYLNELDGAQRGRLIDNLANSLKNAKEFIWKRAVNNFAQVDREMGKILENKIRELLA</sequence>
<dbReference type="GO" id="GO:0005739">
    <property type="term" value="C:mitochondrion"/>
    <property type="evidence" value="ECO:0007669"/>
    <property type="project" value="TreeGrafter"/>
</dbReference>
<keyword evidence="4 10" id="KW-0479">Metal-binding</keyword>
<comment type="similarity">
    <text evidence="1 11">Belongs to the catalase family.</text>
</comment>
<evidence type="ECO:0000256" key="11">
    <source>
        <dbReference type="RuleBase" id="RU000498"/>
    </source>
</evidence>
<evidence type="ECO:0000256" key="4">
    <source>
        <dbReference type="ARBA" id="ARBA00022723"/>
    </source>
</evidence>
<dbReference type="InterPro" id="IPR024711">
    <property type="entry name" value="Catalase_clade1/3"/>
</dbReference>
<dbReference type="GO" id="GO:0042542">
    <property type="term" value="P:response to hydrogen peroxide"/>
    <property type="evidence" value="ECO:0007669"/>
    <property type="project" value="TreeGrafter"/>
</dbReference>
<evidence type="ECO:0000256" key="9">
    <source>
        <dbReference type="PIRSR" id="PIRSR038928-1"/>
    </source>
</evidence>
<evidence type="ECO:0000256" key="3">
    <source>
        <dbReference type="ARBA" id="ARBA00022617"/>
    </source>
</evidence>
<dbReference type="PANTHER" id="PTHR11465:SF9">
    <property type="entry name" value="CATALASE"/>
    <property type="match status" value="1"/>
</dbReference>
<dbReference type="FunFam" id="2.40.180.10:FF:000001">
    <property type="entry name" value="Catalase"/>
    <property type="match status" value="1"/>
</dbReference>
<dbReference type="InterPro" id="IPR002226">
    <property type="entry name" value="Catalase_haem_BS"/>
</dbReference>
<dbReference type="GO" id="GO:0046872">
    <property type="term" value="F:metal ion binding"/>
    <property type="evidence" value="ECO:0007669"/>
    <property type="project" value="UniProtKB-KW"/>
</dbReference>
<dbReference type="CDD" id="cd08156">
    <property type="entry name" value="catalase_clade_3"/>
    <property type="match status" value="1"/>
</dbReference>
<dbReference type="AlphaFoldDB" id="A0AAN9TGI6"/>
<feature type="binding site" description="axial binding residue" evidence="10">
    <location>
        <position position="361"/>
    </location>
    <ligand>
        <name>heme</name>
        <dbReference type="ChEBI" id="CHEBI:30413"/>
    </ligand>
    <ligandPart>
        <name>Fe</name>
        <dbReference type="ChEBI" id="CHEBI:18248"/>
    </ligandPart>
</feature>
<evidence type="ECO:0000259" key="13">
    <source>
        <dbReference type="SMART" id="SM01060"/>
    </source>
</evidence>
<dbReference type="Pfam" id="PF06628">
    <property type="entry name" value="Catalase-rel"/>
    <property type="match status" value="1"/>
</dbReference>
<keyword evidence="15" id="KW-1185">Reference proteome</keyword>
<organism evidence="14 15">
    <name type="scientific">Parthenolecanium corni</name>
    <dbReference type="NCBI Taxonomy" id="536013"/>
    <lineage>
        <taxon>Eukaryota</taxon>
        <taxon>Metazoa</taxon>
        <taxon>Ecdysozoa</taxon>
        <taxon>Arthropoda</taxon>
        <taxon>Hexapoda</taxon>
        <taxon>Insecta</taxon>
        <taxon>Pterygota</taxon>
        <taxon>Neoptera</taxon>
        <taxon>Paraneoptera</taxon>
        <taxon>Hemiptera</taxon>
        <taxon>Sternorrhyncha</taxon>
        <taxon>Coccoidea</taxon>
        <taxon>Coccidae</taxon>
        <taxon>Parthenolecanium</taxon>
    </lineage>
</organism>
<evidence type="ECO:0000256" key="12">
    <source>
        <dbReference type="RuleBase" id="RU004142"/>
    </source>
</evidence>
<dbReference type="GO" id="GO:0042744">
    <property type="term" value="P:hydrogen peroxide catabolic process"/>
    <property type="evidence" value="ECO:0007669"/>
    <property type="project" value="UniProtKB-KW"/>
</dbReference>
<dbReference type="InterPro" id="IPR018028">
    <property type="entry name" value="Catalase"/>
</dbReference>
<name>A0AAN9TGI6_9HEMI</name>
<evidence type="ECO:0000256" key="8">
    <source>
        <dbReference type="ARBA" id="ARBA00049254"/>
    </source>
</evidence>
<evidence type="ECO:0000256" key="1">
    <source>
        <dbReference type="ARBA" id="ARBA00005329"/>
    </source>
</evidence>
<dbReference type="InterPro" id="IPR040333">
    <property type="entry name" value="Catalase_3"/>
</dbReference>
<comment type="cofactor">
    <cofactor evidence="10">
        <name>heme</name>
        <dbReference type="ChEBI" id="CHEBI:30413"/>
    </cofactor>
</comment>
<dbReference type="PROSITE" id="PS00438">
    <property type="entry name" value="CATALASE_2"/>
    <property type="match status" value="1"/>
</dbReference>
<evidence type="ECO:0000256" key="10">
    <source>
        <dbReference type="PIRSR" id="PIRSR038928-2"/>
    </source>
</evidence>
<feature type="active site" evidence="9">
    <location>
        <position position="78"/>
    </location>
</feature>
<evidence type="ECO:0000313" key="14">
    <source>
        <dbReference type="EMBL" id="KAK7583754.1"/>
    </source>
</evidence>
<dbReference type="GO" id="GO:0004096">
    <property type="term" value="F:catalase activity"/>
    <property type="evidence" value="ECO:0007669"/>
    <property type="project" value="UniProtKB-EC"/>
</dbReference>
<dbReference type="EC" id="1.11.1.6" evidence="11"/>
<feature type="active site" evidence="9">
    <location>
        <position position="151"/>
    </location>
</feature>
<feature type="domain" description="Catalase core" evidence="13">
    <location>
        <begin position="31"/>
        <end position="415"/>
    </location>
</feature>
<dbReference type="Pfam" id="PF00199">
    <property type="entry name" value="Catalase"/>
    <property type="match status" value="1"/>
</dbReference>
<keyword evidence="7 11" id="KW-0376">Hydrogen peroxide</keyword>
<keyword evidence="6 10" id="KW-0408">Iron</keyword>
<keyword evidence="3 10" id="KW-0349">Heme</keyword>
<dbReference type="PRINTS" id="PR00067">
    <property type="entry name" value="CATALASE"/>
</dbReference>
<dbReference type="PROSITE" id="PS00437">
    <property type="entry name" value="CATALASE_1"/>
    <property type="match status" value="1"/>
</dbReference>
<protein>
    <recommendedName>
        <fullName evidence="11">Catalase</fullName>
        <ecNumber evidence="11">1.11.1.6</ecNumber>
    </recommendedName>
</protein>
<dbReference type="InterPro" id="IPR020835">
    <property type="entry name" value="Catalase_sf"/>
</dbReference>
<gene>
    <name evidence="14" type="ORF">V9T40_004717</name>
</gene>
<proteinExistence type="inferred from homology"/>
<comment type="function">
    <text evidence="12">Catalyzes the degradation of hydrogen peroxide (H(2)O(2)) generated by peroxisomal oxidases to water and oxygen, thereby protecting cells from the toxic effects of hydrogen peroxide.</text>
</comment>
<dbReference type="PANTHER" id="PTHR11465">
    <property type="entry name" value="CATALASE"/>
    <property type="match status" value="1"/>
</dbReference>
<dbReference type="InterPro" id="IPR024708">
    <property type="entry name" value="Catalase_AS"/>
</dbReference>
<keyword evidence="2 11" id="KW-0575">Peroxidase</keyword>
<dbReference type="SUPFAM" id="SSF56634">
    <property type="entry name" value="Heme-dependent catalase-like"/>
    <property type="match status" value="1"/>
</dbReference>
<dbReference type="SMART" id="SM01060">
    <property type="entry name" value="Catalase"/>
    <property type="match status" value="1"/>
</dbReference>
<dbReference type="InterPro" id="IPR010582">
    <property type="entry name" value="Catalase_immune_responsive"/>
</dbReference>
<dbReference type="InterPro" id="IPR011614">
    <property type="entry name" value="Catalase_core"/>
</dbReference>
<reference evidence="14 15" key="1">
    <citation type="submission" date="2024-03" db="EMBL/GenBank/DDBJ databases">
        <title>Adaptation during the transition from Ophiocordyceps entomopathogen to insect associate is accompanied by gene loss and intensified selection.</title>
        <authorList>
            <person name="Ward C.M."/>
            <person name="Onetto C.A."/>
            <person name="Borneman A.R."/>
        </authorList>
    </citation>
    <scope>NUCLEOTIDE SEQUENCE [LARGE SCALE GENOMIC DNA]</scope>
    <source>
        <strain evidence="14">AWRI1</strain>
        <tissue evidence="14">Single Adult Female</tissue>
    </source>
</reference>
<evidence type="ECO:0000256" key="7">
    <source>
        <dbReference type="ARBA" id="ARBA00023324"/>
    </source>
</evidence>
<comment type="catalytic activity">
    <reaction evidence="8 11">
        <text>2 H2O2 = O2 + 2 H2O</text>
        <dbReference type="Rhea" id="RHEA:20309"/>
        <dbReference type="ChEBI" id="CHEBI:15377"/>
        <dbReference type="ChEBI" id="CHEBI:15379"/>
        <dbReference type="ChEBI" id="CHEBI:16240"/>
        <dbReference type="EC" id="1.11.1.6"/>
    </reaction>
</comment>
<evidence type="ECO:0000313" key="15">
    <source>
        <dbReference type="Proteomes" id="UP001367676"/>
    </source>
</evidence>
<evidence type="ECO:0000256" key="2">
    <source>
        <dbReference type="ARBA" id="ARBA00022559"/>
    </source>
</evidence>